<keyword evidence="2" id="KW-1185">Reference proteome</keyword>
<dbReference type="PANTHER" id="PTHR37835:SF1">
    <property type="entry name" value="ALPHA-CLOSTRIPAIN"/>
    <property type="match status" value="1"/>
</dbReference>
<dbReference type="OrthoDB" id="5507507at2"/>
<organism evidence="1 2">
    <name type="scientific">Sphingobacterium humi</name>
    <dbReference type="NCBI Taxonomy" id="1796905"/>
    <lineage>
        <taxon>Bacteria</taxon>
        <taxon>Pseudomonadati</taxon>
        <taxon>Bacteroidota</taxon>
        <taxon>Sphingobacteriia</taxon>
        <taxon>Sphingobacteriales</taxon>
        <taxon>Sphingobacteriaceae</taxon>
        <taxon>Sphingobacterium</taxon>
    </lineage>
</organism>
<dbReference type="Gene3D" id="3.40.50.11970">
    <property type="match status" value="1"/>
</dbReference>
<evidence type="ECO:0000313" key="1">
    <source>
        <dbReference type="EMBL" id="MVZ63260.1"/>
    </source>
</evidence>
<dbReference type="PANTHER" id="PTHR37835">
    <property type="entry name" value="ALPHA-CLOSTRIPAIN"/>
    <property type="match status" value="1"/>
</dbReference>
<dbReference type="Proteomes" id="UP000435036">
    <property type="component" value="Unassembled WGS sequence"/>
</dbReference>
<comment type="caution">
    <text evidence="1">The sequence shown here is derived from an EMBL/GenBank/DDBJ whole genome shotgun (WGS) entry which is preliminary data.</text>
</comment>
<evidence type="ECO:0000313" key="2">
    <source>
        <dbReference type="Proteomes" id="UP000435036"/>
    </source>
</evidence>
<dbReference type="PROSITE" id="PS51257">
    <property type="entry name" value="PROKAR_LIPOPROTEIN"/>
    <property type="match status" value="1"/>
</dbReference>
<accession>A0A6N8L0J6</accession>
<dbReference type="Pfam" id="PF03415">
    <property type="entry name" value="Peptidase_C11"/>
    <property type="match status" value="1"/>
</dbReference>
<dbReference type="InterPro" id="IPR005077">
    <property type="entry name" value="Peptidase_C11"/>
</dbReference>
<gene>
    <name evidence="1" type="ORF">GQF63_14605</name>
</gene>
<sequence length="375" mass="42358">MKPLYLFLSLLAFLFLSCDKNKGPLPKESYYRTVLVYLAADNNLELEAYKNMKQMEEAIGEVDGNLLVYAKLPNQLPAIYHIAKASGESTGRVKIKEYSNHNSSDPETMKQVIEDVKEAYPASTYGLILWSHATGWVPPEVEGIKLKSFGEDKGRRMDVKDLAEAIPDKFDFIMFDACSMASLEVLYEIKDKAKYFIASPGEVISNGMPYNKTVNHFFEKGVDAYKTIAQKYFQHYNAMSGLHQSATISVIDAAHLQRLADETKAVLAAQAPAAADLNRAKIQRMDFDRVGNPLIAFDFLDFMQYNYAASRLKNLQAVLKEAVIYKANTANFNGFKIDKNVGLTCYVPTKENENIVHPYYRTLGWYKVSGFDKLF</sequence>
<dbReference type="RefSeq" id="WP_160369978.1">
    <property type="nucleotide sequence ID" value="NZ_WSQA01000011.1"/>
</dbReference>
<dbReference type="EMBL" id="WSQA01000011">
    <property type="protein sequence ID" value="MVZ63260.1"/>
    <property type="molecule type" value="Genomic_DNA"/>
</dbReference>
<dbReference type="AlphaFoldDB" id="A0A6N8L0J6"/>
<name>A0A6N8L0J6_9SPHI</name>
<proteinExistence type="predicted"/>
<protein>
    <submittedName>
        <fullName evidence="1">Clostripain</fullName>
    </submittedName>
</protein>
<reference evidence="1 2" key="1">
    <citation type="submission" date="2019-12" db="EMBL/GenBank/DDBJ databases">
        <authorList>
            <person name="Dong K."/>
        </authorList>
    </citation>
    <scope>NUCLEOTIDE SEQUENCE [LARGE SCALE GENOMIC DNA]</scope>
    <source>
        <strain evidence="1 2">JCM 31225</strain>
    </source>
</reference>